<feature type="region of interest" description="Disordered" evidence="1">
    <location>
        <begin position="142"/>
        <end position="163"/>
    </location>
</feature>
<dbReference type="EMBL" id="DSDM01000041">
    <property type="protein sequence ID" value="HDQ88663.1"/>
    <property type="molecule type" value="Genomic_DNA"/>
</dbReference>
<feature type="compositionally biased region" description="Basic and acidic residues" evidence="1">
    <location>
        <begin position="142"/>
        <end position="151"/>
    </location>
</feature>
<sequence>MTLIGWLIFQLIILLGCEEVKAEENIAYASWYSYESCRKEGTSGIYAASGERFNEDDYTFACWHLPFGTKVEFTNIRNNKKIVAICTDRGPAKRLVEKSRIFDLSKAAFAQIEDLNKGIVKVKWRVVKNQWERISKKKEVKNEKRVRIKESHRNRKPGYGGEK</sequence>
<dbReference type="AlphaFoldDB" id="A0A7C1DM72"/>
<evidence type="ECO:0000256" key="1">
    <source>
        <dbReference type="SAM" id="MobiDB-lite"/>
    </source>
</evidence>
<evidence type="ECO:0000313" key="3">
    <source>
        <dbReference type="EMBL" id="HDQ88663.1"/>
    </source>
</evidence>
<dbReference type="PANTHER" id="PTHR34183:SF1">
    <property type="entry name" value="ENDOLYTIC PEPTIDOGLYCAN TRANSGLYCOSYLASE RLPA"/>
    <property type="match status" value="1"/>
</dbReference>
<feature type="domain" description="RlpA-like protein double-psi beta-barrel" evidence="2">
    <location>
        <begin position="28"/>
        <end position="124"/>
    </location>
</feature>
<dbReference type="PANTHER" id="PTHR34183">
    <property type="entry name" value="ENDOLYTIC PEPTIDOGLYCAN TRANSGLYCOSYLASE RLPA"/>
    <property type="match status" value="1"/>
</dbReference>
<gene>
    <name evidence="3" type="ORF">ENN92_00750</name>
</gene>
<organism evidence="3">
    <name type="scientific">candidate division WWE3 bacterium</name>
    <dbReference type="NCBI Taxonomy" id="2053526"/>
    <lineage>
        <taxon>Bacteria</taxon>
        <taxon>Katanobacteria</taxon>
    </lineage>
</organism>
<proteinExistence type="predicted"/>
<reference evidence="3" key="1">
    <citation type="journal article" date="2020" name="mSystems">
        <title>Genome- and Community-Level Interaction Insights into Carbon Utilization and Element Cycling Functions of Hydrothermarchaeota in Hydrothermal Sediment.</title>
        <authorList>
            <person name="Zhou Z."/>
            <person name="Liu Y."/>
            <person name="Xu W."/>
            <person name="Pan J."/>
            <person name="Luo Z.H."/>
            <person name="Li M."/>
        </authorList>
    </citation>
    <scope>NUCLEOTIDE SEQUENCE [LARGE SCALE GENOMIC DNA]</scope>
    <source>
        <strain evidence="3">SpSt-1219</strain>
    </source>
</reference>
<evidence type="ECO:0000259" key="2">
    <source>
        <dbReference type="Pfam" id="PF03330"/>
    </source>
</evidence>
<protein>
    <recommendedName>
        <fullName evidence="2">RlpA-like protein double-psi beta-barrel domain-containing protein</fullName>
    </recommendedName>
</protein>
<dbReference type="Gene3D" id="2.40.40.10">
    <property type="entry name" value="RlpA-like domain"/>
    <property type="match status" value="1"/>
</dbReference>
<dbReference type="Proteomes" id="UP000886066">
    <property type="component" value="Unassembled WGS sequence"/>
</dbReference>
<name>A0A7C1DM72_UNCKA</name>
<dbReference type="CDD" id="cd22268">
    <property type="entry name" value="DPBB_RlpA-like"/>
    <property type="match status" value="1"/>
</dbReference>
<accession>A0A7C1DM72</accession>
<dbReference type="InterPro" id="IPR036908">
    <property type="entry name" value="RlpA-like_sf"/>
</dbReference>
<dbReference type="SUPFAM" id="SSF50685">
    <property type="entry name" value="Barwin-like endoglucanases"/>
    <property type="match status" value="1"/>
</dbReference>
<dbReference type="Pfam" id="PF03330">
    <property type="entry name" value="DPBB_1"/>
    <property type="match status" value="1"/>
</dbReference>
<comment type="caution">
    <text evidence="3">The sequence shown here is derived from an EMBL/GenBank/DDBJ whole genome shotgun (WGS) entry which is preliminary data.</text>
</comment>
<dbReference type="InterPro" id="IPR009009">
    <property type="entry name" value="RlpA-like_DPBB"/>
</dbReference>